<evidence type="ECO:0000313" key="8">
    <source>
        <dbReference type="Proteomes" id="UP000283538"/>
    </source>
</evidence>
<evidence type="ECO:0000313" key="5">
    <source>
        <dbReference type="EMBL" id="RYT71432.1"/>
    </source>
</evidence>
<dbReference type="Pfam" id="PF03956">
    <property type="entry name" value="Lys_export"/>
    <property type="match status" value="1"/>
</dbReference>
<gene>
    <name evidence="4" type="ORF">DW701_00620</name>
    <name evidence="5" type="ORF">EAJ03_13655</name>
    <name evidence="2" type="ORF">F2Z23_09395</name>
    <name evidence="3" type="ORF">HF841_09075</name>
    <name evidence="6" type="ORF">NCTC11155_02756</name>
</gene>
<evidence type="ECO:0000313" key="4">
    <source>
        <dbReference type="EMBL" id="RHF12760.1"/>
    </source>
</evidence>
<name>A0A380ZAJ4_9BACE</name>
<keyword evidence="1 6" id="KW-0812">Transmembrane</keyword>
<dbReference type="GeneID" id="93069504"/>
<protein>
    <submittedName>
        <fullName evidence="4">DUF340 domain-containing protein</fullName>
    </submittedName>
    <submittedName>
        <fullName evidence="2">Lysine exporter LysO family protein</fullName>
    </submittedName>
    <submittedName>
        <fullName evidence="6">Putative transmembrane protein</fullName>
    </submittedName>
</protein>
<reference evidence="2 10" key="3">
    <citation type="journal article" date="2019" name="Nat. Med.">
        <title>A library of human gut bacterial isolates paired with longitudinal multiomics data enables mechanistic microbiome research.</title>
        <authorList>
            <person name="Poyet M."/>
            <person name="Groussin M."/>
            <person name="Gibbons S.M."/>
            <person name="Avila-Pacheco J."/>
            <person name="Jiang X."/>
            <person name="Kearney S.M."/>
            <person name="Perrotta A.R."/>
            <person name="Berdy B."/>
            <person name="Zhao S."/>
            <person name="Lieberman T.D."/>
            <person name="Swanson P.K."/>
            <person name="Smith M."/>
            <person name="Roesemann S."/>
            <person name="Alexander J.E."/>
            <person name="Rich S.A."/>
            <person name="Livny J."/>
            <person name="Vlamakis H."/>
            <person name="Clish C."/>
            <person name="Bullock K."/>
            <person name="Deik A."/>
            <person name="Scott J."/>
            <person name="Pierce K.A."/>
            <person name="Xavier R.J."/>
            <person name="Alm E.J."/>
        </authorList>
    </citation>
    <scope>NUCLEOTIDE SEQUENCE [LARGE SCALE GENOMIC DNA]</scope>
    <source>
        <strain evidence="2 10">BIOML-A1</strain>
    </source>
</reference>
<reference evidence="6 7" key="1">
    <citation type="submission" date="2018-06" db="EMBL/GenBank/DDBJ databases">
        <authorList>
            <consortium name="Pathogen Informatics"/>
            <person name="Doyle S."/>
        </authorList>
    </citation>
    <scope>NUCLEOTIDE SEQUENCE [LARGE SCALE GENOMIC DNA]</scope>
    <source>
        <strain evidence="6 7">NCTC11155</strain>
    </source>
</reference>
<evidence type="ECO:0000313" key="2">
    <source>
        <dbReference type="EMBL" id="KAA5274172.1"/>
    </source>
</evidence>
<dbReference type="Proteomes" id="UP000520291">
    <property type="component" value="Unassembled WGS sequence"/>
</dbReference>
<feature type="transmembrane region" description="Helical" evidence="1">
    <location>
        <begin position="29"/>
        <end position="46"/>
    </location>
</feature>
<reference evidence="5 9" key="4">
    <citation type="journal article" date="2019" name="Science, e1252229">
        <title>Invertible promoters mediate bacterial phase variation, antibiotic resistance, and host adaptation in the gut.</title>
        <authorList>
            <person name="Jiang X."/>
            <person name="Hall A.B."/>
            <person name="Arthur T.D."/>
            <person name="Plichta D.R."/>
            <person name="Covington C.T."/>
            <person name="Poyet M."/>
            <person name="Crothers J."/>
            <person name="Moses P.L."/>
            <person name="Tolonen A.C."/>
            <person name="Vlamakis H."/>
            <person name="Alm E.J."/>
            <person name="Xavier R.J."/>
        </authorList>
    </citation>
    <scope>NUCLEOTIDE SEQUENCE [LARGE SCALE GENOMIC DNA]</scope>
    <source>
        <strain evidence="5">Bj_0095</strain>
        <strain evidence="9">bj_0095</strain>
    </source>
</reference>
<feature type="transmembrane region" description="Helical" evidence="1">
    <location>
        <begin position="58"/>
        <end position="81"/>
    </location>
</feature>
<reference evidence="4 8" key="2">
    <citation type="submission" date="2018-08" db="EMBL/GenBank/DDBJ databases">
        <title>A genome reference for cultivated species of the human gut microbiota.</title>
        <authorList>
            <person name="Zou Y."/>
            <person name="Xue W."/>
            <person name="Luo G."/>
        </authorList>
    </citation>
    <scope>NUCLEOTIDE SEQUENCE [LARGE SCALE GENOMIC DNA]</scope>
    <source>
        <strain evidence="4 8">AM26-26AC</strain>
    </source>
</reference>
<dbReference type="EMBL" id="JABAGL010000010">
    <property type="protein sequence ID" value="NME86176.1"/>
    <property type="molecule type" value="Genomic_DNA"/>
</dbReference>
<dbReference type="STRING" id="483216.BACEGG_03455"/>
<evidence type="ECO:0000313" key="9">
    <source>
        <dbReference type="Proteomes" id="UP000291917"/>
    </source>
</evidence>
<keyword evidence="10" id="KW-1185">Reference proteome</keyword>
<keyword evidence="1" id="KW-0472">Membrane</keyword>
<dbReference type="Proteomes" id="UP000291917">
    <property type="component" value="Unassembled WGS sequence"/>
</dbReference>
<dbReference type="Proteomes" id="UP000283538">
    <property type="component" value="Unassembled WGS sequence"/>
</dbReference>
<dbReference type="Proteomes" id="UP000335496">
    <property type="component" value="Unassembled WGS sequence"/>
</dbReference>
<dbReference type="EMBL" id="RCXL01000022">
    <property type="protein sequence ID" value="RYT71432.1"/>
    <property type="molecule type" value="Genomic_DNA"/>
</dbReference>
<dbReference type="OrthoDB" id="711065at2"/>
<evidence type="ECO:0000313" key="6">
    <source>
        <dbReference type="EMBL" id="SUV43364.1"/>
    </source>
</evidence>
<reference evidence="3 11" key="5">
    <citation type="submission" date="2020-04" db="EMBL/GenBank/DDBJ databases">
        <authorList>
            <person name="Hitch T.C.A."/>
            <person name="Wylensek D."/>
            <person name="Clavel T."/>
        </authorList>
    </citation>
    <scope>NUCLEOTIDE SEQUENCE [LARGE SCALE GENOMIC DNA]</scope>
    <source>
        <strain evidence="3 11">WCA3-601-WT-5E</strain>
    </source>
</reference>
<dbReference type="EMBL" id="UFSX01000002">
    <property type="protein sequence ID" value="SUV43364.1"/>
    <property type="molecule type" value="Genomic_DNA"/>
</dbReference>
<dbReference type="AlphaFoldDB" id="A0A380ZAJ4"/>
<sequence length="92" mass="10070">MFIIIGLMLTGMLLGYLLRRKNLCRIHNVITVLIWVLLFILGVEVGGNEQIIKGLHTIGIEAIILTLGGTLGSVIAAWALWKALYKKKGEAA</sequence>
<evidence type="ECO:0000313" key="10">
    <source>
        <dbReference type="Proteomes" id="UP000335496"/>
    </source>
</evidence>
<accession>A0A380ZAJ4</accession>
<dbReference type="Proteomes" id="UP000254424">
    <property type="component" value="Unassembled WGS sequence"/>
</dbReference>
<evidence type="ECO:0000256" key="1">
    <source>
        <dbReference type="SAM" id="Phobius"/>
    </source>
</evidence>
<dbReference type="EMBL" id="QSLA01000001">
    <property type="protein sequence ID" value="RHF12760.1"/>
    <property type="molecule type" value="Genomic_DNA"/>
</dbReference>
<dbReference type="EMBL" id="VVZX01000010">
    <property type="protein sequence ID" value="KAA5274172.1"/>
    <property type="molecule type" value="Genomic_DNA"/>
</dbReference>
<keyword evidence="1" id="KW-1133">Transmembrane helix</keyword>
<evidence type="ECO:0000313" key="11">
    <source>
        <dbReference type="Proteomes" id="UP000520291"/>
    </source>
</evidence>
<dbReference type="RefSeq" id="WP_004292011.1">
    <property type="nucleotide sequence ID" value="NZ_CABKNQ010000017.1"/>
</dbReference>
<dbReference type="InterPro" id="IPR005642">
    <property type="entry name" value="LysO"/>
</dbReference>
<organism evidence="6 7">
    <name type="scientific">Bacteroides eggerthii</name>
    <dbReference type="NCBI Taxonomy" id="28111"/>
    <lineage>
        <taxon>Bacteria</taxon>
        <taxon>Pseudomonadati</taxon>
        <taxon>Bacteroidota</taxon>
        <taxon>Bacteroidia</taxon>
        <taxon>Bacteroidales</taxon>
        <taxon>Bacteroidaceae</taxon>
        <taxon>Bacteroides</taxon>
    </lineage>
</organism>
<evidence type="ECO:0000313" key="3">
    <source>
        <dbReference type="EMBL" id="NME86176.1"/>
    </source>
</evidence>
<dbReference type="GO" id="GO:0015661">
    <property type="term" value="F:L-lysine efflux transmembrane transporter activity"/>
    <property type="evidence" value="ECO:0007669"/>
    <property type="project" value="InterPro"/>
</dbReference>
<proteinExistence type="predicted"/>
<evidence type="ECO:0000313" key="7">
    <source>
        <dbReference type="Proteomes" id="UP000254424"/>
    </source>
</evidence>